<name>A0A9E9C6E2_9CYAN</name>
<proteinExistence type="predicted"/>
<reference evidence="1" key="1">
    <citation type="submission" date="2022-12" db="EMBL/GenBank/DDBJ databases">
        <title>Polyphasic identification of a Novel Hot-Spring Cyanobacterium Ocullathermofonsia sinensis gen nov. sp. nov. and Genomic Insights on its Adaptations to the Thermal Habitat.</title>
        <authorList>
            <person name="Daroch M."/>
            <person name="Tang J."/>
            <person name="Jiang Y."/>
        </authorList>
    </citation>
    <scope>NUCLEOTIDE SEQUENCE</scope>
    <source>
        <strain evidence="1">PKUAC-SCTA174</strain>
    </source>
</reference>
<keyword evidence="2" id="KW-1185">Reference proteome</keyword>
<dbReference type="KEGG" id="tsin:OXH18_12840"/>
<protein>
    <submittedName>
        <fullName evidence="1">Uncharacterized protein</fullName>
    </submittedName>
</protein>
<gene>
    <name evidence="1" type="ORF">OXH18_12840</name>
</gene>
<evidence type="ECO:0000313" key="1">
    <source>
        <dbReference type="EMBL" id="WAL58083.1"/>
    </source>
</evidence>
<dbReference type="AlphaFoldDB" id="A0A9E9C6E2"/>
<dbReference type="Proteomes" id="UP001163152">
    <property type="component" value="Chromosome"/>
</dbReference>
<sequence>METLAYLHLVEDYEASDDKAVNLQGLKKATIVGLVGAAAVVGGVVGTADSASAYGYYGCGRHCYRSYRPRYYSYHYYRPVRYHYYNPCW</sequence>
<dbReference type="RefSeq" id="WP_268607479.1">
    <property type="nucleotide sequence ID" value="NZ_CP113797.1"/>
</dbReference>
<accession>A0A9E9C6E2</accession>
<dbReference type="EMBL" id="CP113797">
    <property type="protein sequence ID" value="WAL58083.1"/>
    <property type="molecule type" value="Genomic_DNA"/>
</dbReference>
<organism evidence="1 2">
    <name type="scientific">Thermocoleostomius sinensis A174</name>
    <dbReference type="NCBI Taxonomy" id="2016057"/>
    <lineage>
        <taxon>Bacteria</taxon>
        <taxon>Bacillati</taxon>
        <taxon>Cyanobacteriota</taxon>
        <taxon>Cyanophyceae</taxon>
        <taxon>Oculatellales</taxon>
        <taxon>Oculatellaceae</taxon>
        <taxon>Thermocoleostomius</taxon>
    </lineage>
</organism>
<evidence type="ECO:0000313" key="2">
    <source>
        <dbReference type="Proteomes" id="UP001163152"/>
    </source>
</evidence>